<sequence>MPDRWLFPLPSRGVSSLGSFQLSNEQVGVSRVVVTVPGAGMALLCNGQDEEDTQIKLKKVIKIREPERARYGGAVRGEGRRFHPCGK</sequence>
<accession>A0A653KTG2</accession>
<dbReference type="AlphaFoldDB" id="A0A653KTG2"/>
<protein>
    <submittedName>
        <fullName evidence="1">Uncharacterized protein</fullName>
    </submittedName>
</protein>
<evidence type="ECO:0000313" key="1">
    <source>
        <dbReference type="EMBL" id="VXA82027.1"/>
    </source>
</evidence>
<organism evidence="1 2">
    <name type="scientific">Aeromonas veronii</name>
    <dbReference type="NCBI Taxonomy" id="654"/>
    <lineage>
        <taxon>Bacteria</taxon>
        <taxon>Pseudomonadati</taxon>
        <taxon>Pseudomonadota</taxon>
        <taxon>Gammaproteobacteria</taxon>
        <taxon>Aeromonadales</taxon>
        <taxon>Aeromonadaceae</taxon>
        <taxon>Aeromonas</taxon>
    </lineage>
</organism>
<proteinExistence type="predicted"/>
<gene>
    <name evidence="1" type="ORF">AERO8C_120473</name>
</gene>
<dbReference type="Proteomes" id="UP000439123">
    <property type="component" value="Unassembled WGS sequence"/>
</dbReference>
<reference evidence="1 2" key="1">
    <citation type="submission" date="2019-10" db="EMBL/GenBank/DDBJ databases">
        <authorList>
            <person name="Karimi E."/>
        </authorList>
    </citation>
    <scope>NUCLEOTIDE SEQUENCE [LARGE SCALE GENOMIC DNA]</scope>
    <source>
        <strain evidence="1">Aeromonas sp. 8C</strain>
    </source>
</reference>
<dbReference type="EMBL" id="CABWLC010000004">
    <property type="protein sequence ID" value="VXA82027.1"/>
    <property type="molecule type" value="Genomic_DNA"/>
</dbReference>
<name>A0A653KTG2_AERVE</name>
<evidence type="ECO:0000313" key="2">
    <source>
        <dbReference type="Proteomes" id="UP000439123"/>
    </source>
</evidence>